<keyword evidence="8" id="KW-0863">Zinc-finger</keyword>
<accession>A0A0X3P066</accession>
<dbReference type="GO" id="GO:0036503">
    <property type="term" value="P:ERAD pathway"/>
    <property type="evidence" value="ECO:0007669"/>
    <property type="project" value="TreeGrafter"/>
</dbReference>
<evidence type="ECO:0000256" key="12">
    <source>
        <dbReference type="ARBA" id="ARBA00023136"/>
    </source>
</evidence>
<organism evidence="16">
    <name type="scientific">Schistocephalus solidus</name>
    <name type="common">Tapeworm</name>
    <dbReference type="NCBI Taxonomy" id="70667"/>
    <lineage>
        <taxon>Eukaryota</taxon>
        <taxon>Metazoa</taxon>
        <taxon>Spiralia</taxon>
        <taxon>Lophotrochozoa</taxon>
        <taxon>Platyhelminthes</taxon>
        <taxon>Cestoda</taxon>
        <taxon>Eucestoda</taxon>
        <taxon>Diphyllobothriidea</taxon>
        <taxon>Diphyllobothriidae</taxon>
        <taxon>Schistocephalus</taxon>
    </lineage>
</organism>
<evidence type="ECO:0000256" key="11">
    <source>
        <dbReference type="ARBA" id="ARBA00022989"/>
    </source>
</evidence>
<feature type="transmembrane region" description="Helical" evidence="14">
    <location>
        <begin position="120"/>
        <end position="140"/>
    </location>
</feature>
<evidence type="ECO:0000256" key="6">
    <source>
        <dbReference type="ARBA" id="ARBA00022692"/>
    </source>
</evidence>
<gene>
    <name evidence="16" type="ORF">TR151296</name>
</gene>
<feature type="transmembrane region" description="Helical" evidence="14">
    <location>
        <begin position="670"/>
        <end position="694"/>
    </location>
</feature>
<keyword evidence="6 14" id="KW-0812">Transmembrane</keyword>
<dbReference type="SUPFAM" id="SSF57850">
    <property type="entry name" value="RING/U-box"/>
    <property type="match status" value="1"/>
</dbReference>
<dbReference type="PANTHER" id="PTHR13145:SF0">
    <property type="entry name" value="E3 UBIQUITIN-PROTEIN LIGASE MARCHF6"/>
    <property type="match status" value="1"/>
</dbReference>
<dbReference type="GO" id="GO:0005789">
    <property type="term" value="C:endoplasmic reticulum membrane"/>
    <property type="evidence" value="ECO:0007669"/>
    <property type="project" value="TreeGrafter"/>
</dbReference>
<evidence type="ECO:0000256" key="2">
    <source>
        <dbReference type="ARBA" id="ARBA00004141"/>
    </source>
</evidence>
<keyword evidence="10" id="KW-0862">Zinc</keyword>
<feature type="transmembrane region" description="Helical" evidence="14">
    <location>
        <begin position="66"/>
        <end position="84"/>
    </location>
</feature>
<dbReference type="InterPro" id="IPR056521">
    <property type="entry name" value="MARCHF6-like_C"/>
</dbReference>
<feature type="transmembrane region" description="Helical" evidence="14">
    <location>
        <begin position="917"/>
        <end position="937"/>
    </location>
</feature>
<feature type="domain" description="RING-CH-type" evidence="15">
    <location>
        <begin position="1"/>
        <end position="39"/>
    </location>
</feature>
<feature type="transmembrane region" description="Helical" evidence="14">
    <location>
        <begin position="469"/>
        <end position="491"/>
    </location>
</feature>
<evidence type="ECO:0000256" key="3">
    <source>
        <dbReference type="ARBA" id="ARBA00004906"/>
    </source>
</evidence>
<dbReference type="SMART" id="SM00744">
    <property type="entry name" value="RINGv"/>
    <property type="match status" value="1"/>
</dbReference>
<evidence type="ECO:0000256" key="13">
    <source>
        <dbReference type="SAM" id="MobiDB-lite"/>
    </source>
</evidence>
<comment type="pathway">
    <text evidence="3">Protein modification; protein ubiquitination.</text>
</comment>
<dbReference type="InterPro" id="IPR013083">
    <property type="entry name" value="Znf_RING/FYVE/PHD"/>
</dbReference>
<feature type="transmembrane region" description="Helical" evidence="14">
    <location>
        <begin position="360"/>
        <end position="383"/>
    </location>
</feature>
<evidence type="ECO:0000256" key="4">
    <source>
        <dbReference type="ARBA" id="ARBA00012483"/>
    </source>
</evidence>
<dbReference type="Gene3D" id="3.30.40.10">
    <property type="entry name" value="Zinc/RING finger domain, C3HC4 (zinc finger)"/>
    <property type="match status" value="1"/>
</dbReference>
<keyword evidence="9" id="KW-0833">Ubl conjugation pathway</keyword>
<feature type="compositionally biased region" description="Low complexity" evidence="13">
    <location>
        <begin position="164"/>
        <end position="190"/>
    </location>
</feature>
<dbReference type="GO" id="GO:0061630">
    <property type="term" value="F:ubiquitin protein ligase activity"/>
    <property type="evidence" value="ECO:0007669"/>
    <property type="project" value="UniProtKB-EC"/>
</dbReference>
<evidence type="ECO:0000256" key="5">
    <source>
        <dbReference type="ARBA" id="ARBA00022679"/>
    </source>
</evidence>
<feature type="transmembrane region" description="Helical" evidence="14">
    <location>
        <begin position="41"/>
        <end position="60"/>
    </location>
</feature>
<feature type="transmembrane region" description="Helical" evidence="14">
    <location>
        <begin position="627"/>
        <end position="650"/>
    </location>
</feature>
<evidence type="ECO:0000256" key="9">
    <source>
        <dbReference type="ARBA" id="ARBA00022786"/>
    </source>
</evidence>
<feature type="region of interest" description="Disordered" evidence="13">
    <location>
        <begin position="164"/>
        <end position="213"/>
    </location>
</feature>
<comment type="subcellular location">
    <subcellularLocation>
        <location evidence="2">Membrane</location>
        <topology evidence="2">Multi-pass membrane protein</topology>
    </subcellularLocation>
</comment>
<dbReference type="Pfam" id="PF12906">
    <property type="entry name" value="RINGv"/>
    <property type="match status" value="1"/>
</dbReference>
<evidence type="ECO:0000256" key="14">
    <source>
        <dbReference type="SAM" id="Phobius"/>
    </source>
</evidence>
<keyword evidence="12 14" id="KW-0472">Membrane</keyword>
<feature type="transmembrane region" description="Helical" evidence="14">
    <location>
        <begin position="403"/>
        <end position="431"/>
    </location>
</feature>
<proteinExistence type="predicted"/>
<evidence type="ECO:0000256" key="1">
    <source>
        <dbReference type="ARBA" id="ARBA00000900"/>
    </source>
</evidence>
<reference evidence="16" key="1">
    <citation type="submission" date="2016-01" db="EMBL/GenBank/DDBJ databases">
        <title>Reference transcriptome for the parasite Schistocephalus solidus: insights into the molecular evolution of parasitism.</title>
        <authorList>
            <person name="Hebert F.O."/>
            <person name="Grambauer S."/>
            <person name="Barber I."/>
            <person name="Landry C.R."/>
            <person name="Aubin-Horth N."/>
        </authorList>
    </citation>
    <scope>NUCLEOTIDE SEQUENCE</scope>
</reference>
<evidence type="ECO:0000259" key="15">
    <source>
        <dbReference type="PROSITE" id="PS51292"/>
    </source>
</evidence>
<feature type="transmembrane region" description="Helical" evidence="14">
    <location>
        <begin position="884"/>
        <end position="905"/>
    </location>
</feature>
<keyword evidence="5" id="KW-0808">Transferase</keyword>
<dbReference type="PROSITE" id="PS51292">
    <property type="entry name" value="ZF_RING_CH"/>
    <property type="match status" value="1"/>
</dbReference>
<dbReference type="GO" id="GO:0008270">
    <property type="term" value="F:zinc ion binding"/>
    <property type="evidence" value="ECO:0007669"/>
    <property type="project" value="UniProtKB-KW"/>
</dbReference>
<dbReference type="Pfam" id="PF23113">
    <property type="entry name" value="MARCHF6_C"/>
    <property type="match status" value="1"/>
</dbReference>
<dbReference type="EMBL" id="GEEE01017970">
    <property type="protein sequence ID" value="JAP45255.1"/>
    <property type="molecule type" value="Transcribed_RNA"/>
</dbReference>
<dbReference type="AlphaFoldDB" id="A0A0X3P066"/>
<feature type="transmembrane region" description="Helical" evidence="14">
    <location>
        <begin position="279"/>
        <end position="301"/>
    </location>
</feature>
<keyword evidence="7" id="KW-0479">Metal-binding</keyword>
<feature type="transmembrane region" description="Helical" evidence="14">
    <location>
        <begin position="321"/>
        <end position="339"/>
    </location>
</feature>
<dbReference type="PANTHER" id="PTHR13145">
    <property type="entry name" value="SSM4 PROTEIN"/>
    <property type="match status" value="1"/>
</dbReference>
<evidence type="ECO:0000313" key="16">
    <source>
        <dbReference type="EMBL" id="JAP45255.1"/>
    </source>
</evidence>
<dbReference type="InterPro" id="IPR011016">
    <property type="entry name" value="Znf_RING-CH"/>
</dbReference>
<evidence type="ECO:0000256" key="8">
    <source>
        <dbReference type="ARBA" id="ARBA00022771"/>
    </source>
</evidence>
<comment type="catalytic activity">
    <reaction evidence="1">
        <text>S-ubiquitinyl-[E2 ubiquitin-conjugating enzyme]-L-cysteine + [acceptor protein]-L-lysine = [E2 ubiquitin-conjugating enzyme]-L-cysteine + N(6)-ubiquitinyl-[acceptor protein]-L-lysine.</text>
        <dbReference type="EC" id="2.3.2.27"/>
    </reaction>
</comment>
<dbReference type="EC" id="2.3.2.27" evidence="4"/>
<feature type="transmembrane region" description="Helical" evidence="14">
    <location>
        <begin position="834"/>
        <end position="851"/>
    </location>
</feature>
<evidence type="ECO:0000256" key="10">
    <source>
        <dbReference type="ARBA" id="ARBA00022833"/>
    </source>
</evidence>
<feature type="transmembrane region" description="Helical" evidence="14">
    <location>
        <begin position="791"/>
        <end position="814"/>
    </location>
</feature>
<name>A0A0X3P066_SCHSO</name>
<feature type="non-terminal residue" evidence="16">
    <location>
        <position position="1"/>
    </location>
</feature>
<protein>
    <recommendedName>
        <fullName evidence="4">RING-type E3 ubiquitin transferase</fullName>
        <ecNumber evidence="4">2.3.2.27</ecNumber>
    </recommendedName>
</protein>
<sequence>FPCMCTGSIKYVHQECLVQWLHYSKRQTCELCAHRFKFKPVYAANTPSVVPLGVLFLGLLSTLERFLTRCIHFLTVIFSWLFAVPLTVCRIYKCLFSGNIAGLLSLPLDVLSTEHVIQDCIQGFLIVIIALAAFLGYIWLREQLTMGGEPAWLAAVAVEDEQQPAGAAAPDATGPPVDPAARAVAAPASATEEGDQAAATSNGEGDGGEAGNEPQVIAALPGVAAAPVAALDEEHQDEDAQGGGGGFAGGPGDDFDGVGPMNWERIFGFDGTMTFLEHALWLIALNIFFILIFAFLPFLTGRCFFSLLRVDTTFLTAPIEGVVYSVVGYIVMAGLLMLAHSGFKIIRMARASHFAGLFYIYLKVAIIAFIEFGAFTVFCGLWIDACSLGMFDASVAQRVRAFNYAPLVFTFIHWTMGLMYIFYVSSLFFFVRDVLRPGVLWFLQDFNDPDYKPVQEMISMPVHTYIQRLMVNVSLTGLAVVLSLWLPSMIVQKLLPGFLPFQFSLAHDSPVDYSVEIILLQIFFPLVLDGQLKHALHSVLRWWCIIVAWLLDLRSYLLGDVPFQPGDTIVMADGRCVPAGAAPQVAQPAAAAEPGDLNPEAEGEADARTGDETYVPYRRPSHFNLRIAGLVAFMVLSICGASLLLLVLPVGLGRNLLEKIGLSQSPHHDALTLLLGFSSLAGWAKFALFFPTLVRSCKAYMSSLVTKLSQMPAWEGWRWMAEHGLALGHWLFRGGSLRTPPAHQQAIVPSLTGAQQRQAWRPLSALRETTKELLNAFSELSTAVIAPPLRIALLGVLLLGILPALLGLLINLVIFIPFRVAPTKTLALGFSEHWIFGIMHLKVWLLVFLVGPRWRLRDRLEEIHDDILQNWPAVRTLRILRFSAPLLVAIGLSLSTPFMLAHYIGPLLGLSSEAAFRYSYPFIFGLVVLIGCVYLHIQQCIRLYERIKDEKYLIGRRLVNYGDSESSPMDGVTFALPD</sequence>
<keyword evidence="11 14" id="KW-1133">Transmembrane helix</keyword>
<feature type="region of interest" description="Disordered" evidence="13">
    <location>
        <begin position="587"/>
        <end position="610"/>
    </location>
</feature>
<evidence type="ECO:0000256" key="7">
    <source>
        <dbReference type="ARBA" id="ARBA00022723"/>
    </source>
</evidence>